<sequence>MIGKDVSRVLGLLGQEDTLRVFASLVLRPDAPPAEAAGLEPEEAEQALTRLARGGLAVREEGGWRARPERFRELLKEIPSERPTLLDTFLVDGRLVSIPAKRSKRLVVLDYIAGLFEPGVRYAEKDVDVVLRAFHDDHAALRRHLVDERFLSRENGFYWRSGGTV</sequence>
<dbReference type="Proteomes" id="UP000603904">
    <property type="component" value="Unassembled WGS sequence"/>
</dbReference>
<protein>
    <recommendedName>
        <fullName evidence="1">DUF2087 domain-containing protein</fullName>
    </recommendedName>
</protein>
<organism evidence="2 3">
    <name type="scientific">Microbispora corallina</name>
    <dbReference type="NCBI Taxonomy" id="83302"/>
    <lineage>
        <taxon>Bacteria</taxon>
        <taxon>Bacillati</taxon>
        <taxon>Actinomycetota</taxon>
        <taxon>Actinomycetes</taxon>
        <taxon>Streptosporangiales</taxon>
        <taxon>Streptosporangiaceae</taxon>
        <taxon>Microbispora</taxon>
    </lineage>
</organism>
<keyword evidence="3" id="KW-1185">Reference proteome</keyword>
<gene>
    <name evidence="2" type="ORF">Mco01_24000</name>
</gene>
<dbReference type="Pfam" id="PF09860">
    <property type="entry name" value="DUF2087"/>
    <property type="match status" value="1"/>
</dbReference>
<dbReference type="RefSeq" id="WP_204056935.1">
    <property type="nucleotide sequence ID" value="NZ_BAAAGP010000015.1"/>
</dbReference>
<proteinExistence type="predicted"/>
<evidence type="ECO:0000259" key="1">
    <source>
        <dbReference type="Pfam" id="PF09860"/>
    </source>
</evidence>
<dbReference type="InterPro" id="IPR018656">
    <property type="entry name" value="DUF2087"/>
</dbReference>
<accession>A0ABQ4FX54</accession>
<name>A0ABQ4FX54_9ACTN</name>
<evidence type="ECO:0000313" key="2">
    <source>
        <dbReference type="EMBL" id="GIH39400.1"/>
    </source>
</evidence>
<dbReference type="EMBL" id="BOOC01000007">
    <property type="protein sequence ID" value="GIH39400.1"/>
    <property type="molecule type" value="Genomic_DNA"/>
</dbReference>
<reference evidence="2 3" key="1">
    <citation type="submission" date="2021-01" db="EMBL/GenBank/DDBJ databases">
        <title>Whole genome shotgun sequence of Microbispora corallina NBRC 16416.</title>
        <authorList>
            <person name="Komaki H."/>
            <person name="Tamura T."/>
        </authorList>
    </citation>
    <scope>NUCLEOTIDE SEQUENCE [LARGE SCALE GENOMIC DNA]</scope>
    <source>
        <strain evidence="2 3">NBRC 16416</strain>
    </source>
</reference>
<comment type="caution">
    <text evidence="2">The sequence shown here is derived from an EMBL/GenBank/DDBJ whole genome shotgun (WGS) entry which is preliminary data.</text>
</comment>
<evidence type="ECO:0000313" key="3">
    <source>
        <dbReference type="Proteomes" id="UP000603904"/>
    </source>
</evidence>
<feature type="domain" description="DUF2087" evidence="1">
    <location>
        <begin position="94"/>
        <end position="160"/>
    </location>
</feature>